<accession>A0AAD9UV81</accession>
<evidence type="ECO:0000313" key="1">
    <source>
        <dbReference type="EMBL" id="KAK2550907.1"/>
    </source>
</evidence>
<name>A0AAD9UV81_ACRCE</name>
<reference evidence="1" key="1">
    <citation type="journal article" date="2023" name="G3 (Bethesda)">
        <title>Whole genome assembly and annotation of the endangered Caribbean coral Acropora cervicornis.</title>
        <authorList>
            <person name="Selwyn J.D."/>
            <person name="Vollmer S.V."/>
        </authorList>
    </citation>
    <scope>NUCLEOTIDE SEQUENCE</scope>
    <source>
        <strain evidence="1">K2</strain>
    </source>
</reference>
<dbReference type="EMBL" id="JARQWQ010000104">
    <property type="protein sequence ID" value="KAK2550907.1"/>
    <property type="molecule type" value="Genomic_DNA"/>
</dbReference>
<evidence type="ECO:0000313" key="2">
    <source>
        <dbReference type="Proteomes" id="UP001249851"/>
    </source>
</evidence>
<reference evidence="1" key="2">
    <citation type="journal article" date="2023" name="Science">
        <title>Genomic signatures of disease resistance in endangered staghorn corals.</title>
        <authorList>
            <person name="Vollmer S.V."/>
            <person name="Selwyn J.D."/>
            <person name="Despard B.A."/>
            <person name="Roesel C.L."/>
        </authorList>
    </citation>
    <scope>NUCLEOTIDE SEQUENCE</scope>
    <source>
        <strain evidence="1">K2</strain>
    </source>
</reference>
<dbReference type="Proteomes" id="UP001249851">
    <property type="component" value="Unassembled WGS sequence"/>
</dbReference>
<keyword evidence="2" id="KW-1185">Reference proteome</keyword>
<proteinExistence type="predicted"/>
<protein>
    <submittedName>
        <fullName evidence="1">Uncharacterized protein</fullName>
    </submittedName>
</protein>
<dbReference type="AlphaFoldDB" id="A0AAD9UV81"/>
<comment type="caution">
    <text evidence="1">The sequence shown here is derived from an EMBL/GenBank/DDBJ whole genome shotgun (WGS) entry which is preliminary data.</text>
</comment>
<sequence>MVQLYIQCTHMGAQINCRMSPWVMVHWLLCQCLSLDVNLTWSLMKLKNWSATPLQQEYLMIWGLEVTLICASSPRKALSISGHTMWQMTKESDKEDILTREEQQASLLYFHFHFKHPNQPYAISTIPTTPPLK</sequence>
<organism evidence="1 2">
    <name type="scientific">Acropora cervicornis</name>
    <name type="common">Staghorn coral</name>
    <dbReference type="NCBI Taxonomy" id="6130"/>
    <lineage>
        <taxon>Eukaryota</taxon>
        <taxon>Metazoa</taxon>
        <taxon>Cnidaria</taxon>
        <taxon>Anthozoa</taxon>
        <taxon>Hexacorallia</taxon>
        <taxon>Scleractinia</taxon>
        <taxon>Astrocoeniina</taxon>
        <taxon>Acroporidae</taxon>
        <taxon>Acropora</taxon>
    </lineage>
</organism>
<gene>
    <name evidence="1" type="ORF">P5673_028279</name>
</gene>